<dbReference type="InterPro" id="IPR001251">
    <property type="entry name" value="CRAL-TRIO_dom"/>
</dbReference>
<dbReference type="InterPro" id="IPR036273">
    <property type="entry name" value="CRAL/TRIO_N_dom_sf"/>
</dbReference>
<feature type="domain" description="CRAL-TRIO" evidence="1">
    <location>
        <begin position="84"/>
        <end position="246"/>
    </location>
</feature>
<dbReference type="Gene3D" id="1.10.8.20">
    <property type="entry name" value="N-terminal domain of phosphatidylinositol transfer protein sec14p"/>
    <property type="match status" value="1"/>
</dbReference>
<protein>
    <recommendedName>
        <fullName evidence="1">CRAL-TRIO domain-containing protein</fullName>
    </recommendedName>
</protein>
<dbReference type="PRINTS" id="PR00180">
    <property type="entry name" value="CRETINALDHBP"/>
</dbReference>
<dbReference type="PROSITE" id="PS50191">
    <property type="entry name" value="CRAL_TRIO"/>
    <property type="match status" value="1"/>
</dbReference>
<dbReference type="SMART" id="SM01100">
    <property type="entry name" value="CRAL_TRIO_N"/>
    <property type="match status" value="1"/>
</dbReference>
<evidence type="ECO:0000313" key="2">
    <source>
        <dbReference type="EMBL" id="JAC33438.1"/>
    </source>
</evidence>
<proteinExistence type="evidence at transcript level"/>
<dbReference type="SUPFAM" id="SSF52087">
    <property type="entry name" value="CRAL/TRIO domain"/>
    <property type="match status" value="1"/>
</dbReference>
<reference evidence="2" key="1">
    <citation type="submission" date="2014-03" db="EMBL/GenBank/DDBJ databases">
        <title>The sialotranscriptome of Amblyomma triste, Amblyomma parvum and Amblyomma cajennense ticks, uncovered by 454-based RNA-seq.</title>
        <authorList>
            <person name="Garcia G.R."/>
            <person name="Gardinassi L.G."/>
            <person name="Ribeiro J.M."/>
            <person name="Anatriello E."/>
            <person name="Ferreira B.R."/>
            <person name="Moreira H.N."/>
            <person name="Mafra C."/>
            <person name="Olegario M.M."/>
            <person name="Szabo P.J."/>
            <person name="Miranda-Santos I.K."/>
            <person name="Maruyama S.R."/>
        </authorList>
    </citation>
    <scope>NUCLEOTIDE SEQUENCE</scope>
    <source>
        <strain evidence="2">Mato Grasso do Sul</strain>
        <tissue evidence="2">Salivary glands</tissue>
    </source>
</reference>
<dbReference type="CDD" id="cd00170">
    <property type="entry name" value="SEC14"/>
    <property type="match status" value="1"/>
</dbReference>
<dbReference type="InterPro" id="IPR036865">
    <property type="entry name" value="CRAL-TRIO_dom_sf"/>
</dbReference>
<sequence>MTNGAEDEIEETAELVQRTLEQYRSAISDQESFSCPKDDAFLLKFLRGRKYNVDAAVENIQKYFKARKDAPEIFDDFLPSNMLYDDICRKNKLVAVSRQRDASGRGVLFFRVGPWNSSVCTISEFIKACLILVEWLILDEDVQKKGIVFLLDYCGLSLSHLAHLTPFVMKKLLHITEKCFPVRVKALYIMNDSVFFDMLYAIARPFMSRKFAERIHLMGYDLHKLLNLVPADIIPQEFGGSFESYDFDALERDLLSQNDYFKEVSKHGYGKEPPHLANGSSINLSPNL</sequence>
<dbReference type="EMBL" id="GBBM01001980">
    <property type="protein sequence ID" value="JAC33438.1"/>
    <property type="molecule type" value="mRNA"/>
</dbReference>
<dbReference type="SMART" id="SM00516">
    <property type="entry name" value="SEC14"/>
    <property type="match status" value="1"/>
</dbReference>
<dbReference type="GO" id="GO:1902936">
    <property type="term" value="F:phosphatidylinositol bisphosphate binding"/>
    <property type="evidence" value="ECO:0007669"/>
    <property type="project" value="TreeGrafter"/>
</dbReference>
<name>A0A023GK84_AMBTT</name>
<evidence type="ECO:0000259" key="1">
    <source>
        <dbReference type="PROSITE" id="PS50191"/>
    </source>
</evidence>
<dbReference type="Gene3D" id="3.40.525.10">
    <property type="entry name" value="CRAL-TRIO lipid binding domain"/>
    <property type="match status" value="1"/>
</dbReference>
<dbReference type="GO" id="GO:0016020">
    <property type="term" value="C:membrane"/>
    <property type="evidence" value="ECO:0007669"/>
    <property type="project" value="TreeGrafter"/>
</dbReference>
<dbReference type="Pfam" id="PF00650">
    <property type="entry name" value="CRAL_TRIO"/>
    <property type="match status" value="1"/>
</dbReference>
<dbReference type="PANTHER" id="PTHR10174">
    <property type="entry name" value="ALPHA-TOCOPHEROL TRANSFER PROTEIN-RELATED"/>
    <property type="match status" value="1"/>
</dbReference>
<dbReference type="PANTHER" id="PTHR10174:SF130">
    <property type="entry name" value="ALPHA-TOCOPHEROL TRANSFER PROTEIN-LIKE"/>
    <property type="match status" value="1"/>
</dbReference>
<organism evidence="2">
    <name type="scientific">Amblyomma triste</name>
    <name type="common">Neotropical tick</name>
    <dbReference type="NCBI Taxonomy" id="251400"/>
    <lineage>
        <taxon>Eukaryota</taxon>
        <taxon>Metazoa</taxon>
        <taxon>Ecdysozoa</taxon>
        <taxon>Arthropoda</taxon>
        <taxon>Chelicerata</taxon>
        <taxon>Arachnida</taxon>
        <taxon>Acari</taxon>
        <taxon>Parasitiformes</taxon>
        <taxon>Ixodida</taxon>
        <taxon>Ixodoidea</taxon>
        <taxon>Ixodidae</taxon>
        <taxon>Amblyomminae</taxon>
        <taxon>Amblyomma</taxon>
    </lineage>
</organism>
<dbReference type="Pfam" id="PF03765">
    <property type="entry name" value="CRAL_TRIO_N"/>
    <property type="match status" value="1"/>
</dbReference>
<accession>A0A023GK84</accession>
<dbReference type="SUPFAM" id="SSF46938">
    <property type="entry name" value="CRAL/TRIO N-terminal domain"/>
    <property type="match status" value="1"/>
</dbReference>
<dbReference type="AlphaFoldDB" id="A0A023GK84"/>
<dbReference type="Gene3D" id="1.20.5.1200">
    <property type="entry name" value="Alpha-tocopherol transfer"/>
    <property type="match status" value="1"/>
</dbReference>
<dbReference type="InterPro" id="IPR011074">
    <property type="entry name" value="CRAL/TRIO_N_dom"/>
</dbReference>
<feature type="non-terminal residue" evidence="2">
    <location>
        <position position="288"/>
    </location>
</feature>